<dbReference type="RefSeq" id="WP_267776016.1">
    <property type="nucleotide sequence ID" value="NZ_JAPNKE010000002.1"/>
</dbReference>
<proteinExistence type="predicted"/>
<dbReference type="Proteomes" id="UP001150924">
    <property type="component" value="Unassembled WGS sequence"/>
</dbReference>
<reference evidence="2" key="1">
    <citation type="submission" date="2022-11" db="EMBL/GenBank/DDBJ databases">
        <title>Minimal conservation of predation-associated metabolite biosynthetic gene clusters underscores biosynthetic potential of Myxococcota including descriptions for ten novel species: Archangium lansinium sp. nov., Myxococcus landrumus sp. nov., Nannocystis bai.</title>
        <authorList>
            <person name="Ahearne A."/>
            <person name="Stevens C."/>
            <person name="Phillips K."/>
        </authorList>
    </citation>
    <scope>NUCLEOTIDE SEQUENCE</scope>
    <source>
        <strain evidence="2">Na p29</strain>
    </source>
</reference>
<evidence type="ECO:0000313" key="2">
    <source>
        <dbReference type="EMBL" id="MCY1012560.1"/>
    </source>
</evidence>
<feature type="domain" description="DUF7822" evidence="1">
    <location>
        <begin position="21"/>
        <end position="144"/>
    </location>
</feature>
<gene>
    <name evidence="2" type="ORF">OV079_44925</name>
</gene>
<dbReference type="Pfam" id="PF25135">
    <property type="entry name" value="DUF7822"/>
    <property type="match status" value="1"/>
</dbReference>
<evidence type="ECO:0000313" key="3">
    <source>
        <dbReference type="Proteomes" id="UP001150924"/>
    </source>
</evidence>
<evidence type="ECO:0000259" key="1">
    <source>
        <dbReference type="Pfam" id="PF25135"/>
    </source>
</evidence>
<dbReference type="AlphaFoldDB" id="A0A9X3EZQ2"/>
<accession>A0A9X3EZQ2</accession>
<protein>
    <recommendedName>
        <fullName evidence="1">DUF7822 domain-containing protein</fullName>
    </recommendedName>
</protein>
<organism evidence="2 3">
    <name type="scientific">Nannocystis pusilla</name>
    <dbReference type="NCBI Taxonomy" id="889268"/>
    <lineage>
        <taxon>Bacteria</taxon>
        <taxon>Pseudomonadati</taxon>
        <taxon>Myxococcota</taxon>
        <taxon>Polyangia</taxon>
        <taxon>Nannocystales</taxon>
        <taxon>Nannocystaceae</taxon>
        <taxon>Nannocystis</taxon>
    </lineage>
</organism>
<comment type="caution">
    <text evidence="2">The sequence shown here is derived from an EMBL/GenBank/DDBJ whole genome shotgun (WGS) entry which is preliminary data.</text>
</comment>
<dbReference type="EMBL" id="JAPNKE010000002">
    <property type="protein sequence ID" value="MCY1012560.1"/>
    <property type="molecule type" value="Genomic_DNA"/>
</dbReference>
<sequence>MANRSHLYTCDDIPPKDGFYARGLSEYNWDVPLVHKVMMANAPRVVRSAIWARDIGVLAERAGAFERTLAFFARIGEGDLPARDGFDAELAEMRAFLGATPPTKYLLLEAGEIFSVMGGDLVEHARRLVGEIADLGARVDRAIAGGEAPWLAHARELAEGGAPRLVERGAVLQLRAGRGRARIVVVARHQVRWKRCALVPLQS</sequence>
<name>A0A9X3EZQ2_9BACT</name>
<dbReference type="InterPro" id="IPR056724">
    <property type="entry name" value="DUF7822"/>
</dbReference>
<keyword evidence="3" id="KW-1185">Reference proteome</keyword>